<proteinExistence type="predicted"/>
<protein>
    <submittedName>
        <fullName evidence="1">Uncharacterized protein</fullName>
    </submittedName>
</protein>
<gene>
    <name evidence="1" type="ORF">C5Y83_06025</name>
</gene>
<dbReference type="OrthoDB" id="269758at2"/>
<evidence type="ECO:0000313" key="1">
    <source>
        <dbReference type="EMBL" id="PQO37499.1"/>
    </source>
</evidence>
<accession>A0A2S8FZ76</accession>
<evidence type="ECO:0000313" key="2">
    <source>
        <dbReference type="Proteomes" id="UP000238322"/>
    </source>
</evidence>
<name>A0A2S8FZ76_9BACT</name>
<sequence length="95" mass="10837">MTDDGRFKIVSSYTLTVYPCGIHAGQKVQLKRDLPIRDPTGTIVAIYQAGGVWQVLKGTVDEPDIVWLRQPDGRRHTWDDDELLDWFEVVTHDAN</sequence>
<comment type="caution">
    <text evidence="1">The sequence shown here is derived from an EMBL/GenBank/DDBJ whole genome shotgun (WGS) entry which is preliminary data.</text>
</comment>
<dbReference type="Proteomes" id="UP000238322">
    <property type="component" value="Unassembled WGS sequence"/>
</dbReference>
<organism evidence="1 2">
    <name type="scientific">Blastopirellula marina</name>
    <dbReference type="NCBI Taxonomy" id="124"/>
    <lineage>
        <taxon>Bacteria</taxon>
        <taxon>Pseudomonadati</taxon>
        <taxon>Planctomycetota</taxon>
        <taxon>Planctomycetia</taxon>
        <taxon>Pirellulales</taxon>
        <taxon>Pirellulaceae</taxon>
        <taxon>Blastopirellula</taxon>
    </lineage>
</organism>
<reference evidence="1 2" key="1">
    <citation type="submission" date="2018-02" db="EMBL/GenBank/DDBJ databases">
        <title>Comparative genomes isolates from brazilian mangrove.</title>
        <authorList>
            <person name="Araujo J.E."/>
            <person name="Taketani R.G."/>
            <person name="Silva M.C.P."/>
            <person name="Loureco M.V."/>
            <person name="Andreote F.D."/>
        </authorList>
    </citation>
    <scope>NUCLEOTIDE SEQUENCE [LARGE SCALE GENOMIC DNA]</scope>
    <source>
        <strain evidence="1 2">Hex-1 MGV</strain>
    </source>
</reference>
<dbReference type="EMBL" id="PUHY01000005">
    <property type="protein sequence ID" value="PQO37499.1"/>
    <property type="molecule type" value="Genomic_DNA"/>
</dbReference>
<dbReference type="RefSeq" id="WP_105328748.1">
    <property type="nucleotide sequence ID" value="NZ_PUHY01000005.1"/>
</dbReference>
<dbReference type="AlphaFoldDB" id="A0A2S8FZ76"/>